<evidence type="ECO:0000313" key="6">
    <source>
        <dbReference type="EMBL" id="KAJ5218038.1"/>
    </source>
</evidence>
<gene>
    <name evidence="6" type="ORF">N7498_000137</name>
</gene>
<name>A0A9W9NDU8_9EURO</name>
<feature type="transmembrane region" description="Helical" evidence="5">
    <location>
        <begin position="6"/>
        <end position="27"/>
    </location>
</feature>
<evidence type="ECO:0000256" key="4">
    <source>
        <dbReference type="ARBA" id="ARBA00023136"/>
    </source>
</evidence>
<feature type="transmembrane region" description="Helical" evidence="5">
    <location>
        <begin position="169"/>
        <end position="194"/>
    </location>
</feature>
<keyword evidence="4 5" id="KW-0472">Membrane</keyword>
<keyword evidence="7" id="KW-1185">Reference proteome</keyword>
<evidence type="ECO:0000256" key="5">
    <source>
        <dbReference type="SAM" id="Phobius"/>
    </source>
</evidence>
<dbReference type="PANTHER" id="PTHR23507:SF1">
    <property type="entry name" value="FI18259P1-RELATED"/>
    <property type="match status" value="1"/>
</dbReference>
<comment type="caution">
    <text evidence="6">The sequence shown here is derived from an EMBL/GenBank/DDBJ whole genome shotgun (WGS) entry which is preliminary data.</text>
</comment>
<feature type="transmembrane region" description="Helical" evidence="5">
    <location>
        <begin position="133"/>
        <end position="157"/>
    </location>
</feature>
<dbReference type="GO" id="GO:0016020">
    <property type="term" value="C:membrane"/>
    <property type="evidence" value="ECO:0007669"/>
    <property type="project" value="UniProtKB-SubCell"/>
</dbReference>
<reference evidence="6" key="1">
    <citation type="submission" date="2022-12" db="EMBL/GenBank/DDBJ databases">
        <authorList>
            <person name="Petersen C."/>
        </authorList>
    </citation>
    <scope>NUCLEOTIDE SEQUENCE</scope>
    <source>
        <strain evidence="6">IBT 15544</strain>
    </source>
</reference>
<dbReference type="PANTHER" id="PTHR23507">
    <property type="entry name" value="ZGC:174356"/>
    <property type="match status" value="1"/>
</dbReference>
<reference evidence="6" key="2">
    <citation type="journal article" date="2023" name="IMA Fungus">
        <title>Comparative genomic study of the Penicillium genus elucidates a diverse pangenome and 15 lateral gene transfer events.</title>
        <authorList>
            <person name="Petersen C."/>
            <person name="Sorensen T."/>
            <person name="Nielsen M.R."/>
            <person name="Sondergaard T.E."/>
            <person name="Sorensen J.L."/>
            <person name="Fitzpatrick D.A."/>
            <person name="Frisvad J.C."/>
            <person name="Nielsen K.L."/>
        </authorList>
    </citation>
    <scope>NUCLEOTIDE SEQUENCE</scope>
    <source>
        <strain evidence="6">IBT 15544</strain>
    </source>
</reference>
<dbReference type="OrthoDB" id="194139at2759"/>
<evidence type="ECO:0000256" key="3">
    <source>
        <dbReference type="ARBA" id="ARBA00022989"/>
    </source>
</evidence>
<comment type="subcellular location">
    <subcellularLocation>
        <location evidence="1">Membrane</location>
        <topology evidence="1">Multi-pass membrane protein</topology>
    </subcellularLocation>
</comment>
<evidence type="ECO:0000313" key="7">
    <source>
        <dbReference type="Proteomes" id="UP001150904"/>
    </source>
</evidence>
<evidence type="ECO:0000256" key="1">
    <source>
        <dbReference type="ARBA" id="ARBA00004141"/>
    </source>
</evidence>
<keyword evidence="2 5" id="KW-0812">Transmembrane</keyword>
<dbReference type="EMBL" id="JAPQKR010000004">
    <property type="protein sequence ID" value="KAJ5218038.1"/>
    <property type="molecule type" value="Genomic_DNA"/>
</dbReference>
<evidence type="ECO:0000256" key="2">
    <source>
        <dbReference type="ARBA" id="ARBA00022692"/>
    </source>
</evidence>
<protein>
    <submittedName>
        <fullName evidence="6">Uncharacterized protein</fullName>
    </submittedName>
</protein>
<feature type="non-terminal residue" evidence="6">
    <location>
        <position position="233"/>
    </location>
</feature>
<accession>A0A9W9NDU8</accession>
<keyword evidence="3 5" id="KW-1133">Transmembrane helix</keyword>
<dbReference type="Proteomes" id="UP001150904">
    <property type="component" value="Unassembled WGS sequence"/>
</dbReference>
<organism evidence="6 7">
    <name type="scientific">Penicillium cinerascens</name>
    <dbReference type="NCBI Taxonomy" id="70096"/>
    <lineage>
        <taxon>Eukaryota</taxon>
        <taxon>Fungi</taxon>
        <taxon>Dikarya</taxon>
        <taxon>Ascomycota</taxon>
        <taxon>Pezizomycotina</taxon>
        <taxon>Eurotiomycetes</taxon>
        <taxon>Eurotiomycetidae</taxon>
        <taxon>Eurotiales</taxon>
        <taxon>Aspergillaceae</taxon>
        <taxon>Penicillium</taxon>
    </lineage>
</organism>
<dbReference type="GeneID" id="83174500"/>
<dbReference type="RefSeq" id="XP_058312611.1">
    <property type="nucleotide sequence ID" value="XM_058447200.1"/>
</dbReference>
<sequence>QKATPRWVSIYWLSAVVFCLFAAGSILDIPLTQLIEDNICSRYAQQGTTTDRHCKTDDIQFKLAYLNGNLPLVEAVVGIDRPAIDICMKISELTHCSRAIFEFHYSIEDGSFTYLGLGVRCCCVYKVVRVQAILAGTLFTVVVGGNTLLLANLYSIASDLVAQSDRASAFFLVAFSSLVGASPGPGLQAAFAISQSRRQGSNIRACIGCMCRCRGTLHGGAIDRDGNGRAGSA</sequence>
<dbReference type="GO" id="GO:0022857">
    <property type="term" value="F:transmembrane transporter activity"/>
    <property type="evidence" value="ECO:0007669"/>
    <property type="project" value="TreeGrafter"/>
</dbReference>
<proteinExistence type="predicted"/>
<dbReference type="AlphaFoldDB" id="A0A9W9NDU8"/>